<sequence>MYEPKVLSKNNNQYLKILSLSFSPLILPFFFWVEKLVCSTSDNMTDTQKKQKEKPVFLRTTSKATIFGKKKH</sequence>
<dbReference type="AlphaFoldDB" id="A0A0V0H2P8"/>
<dbReference type="EMBL" id="GEDG01026246">
    <property type="protein sequence ID" value="JAP14670.1"/>
    <property type="molecule type" value="Transcribed_RNA"/>
</dbReference>
<proteinExistence type="predicted"/>
<evidence type="ECO:0000313" key="1">
    <source>
        <dbReference type="EMBL" id="JAP14670.1"/>
    </source>
</evidence>
<protein>
    <submittedName>
        <fullName evidence="1">Putative ovule protein</fullName>
    </submittedName>
</protein>
<reference evidence="1" key="1">
    <citation type="submission" date="2015-12" db="EMBL/GenBank/DDBJ databases">
        <title>Gene expression during late stages of embryo sac development: a critical building block for successful pollen-pistil interactions.</title>
        <authorList>
            <person name="Liu Y."/>
            <person name="Joly V."/>
            <person name="Sabar M."/>
            <person name="Matton D.P."/>
        </authorList>
    </citation>
    <scope>NUCLEOTIDE SEQUENCE</scope>
</reference>
<organism evidence="1">
    <name type="scientific">Solanum chacoense</name>
    <name type="common">Chaco potato</name>
    <dbReference type="NCBI Taxonomy" id="4108"/>
    <lineage>
        <taxon>Eukaryota</taxon>
        <taxon>Viridiplantae</taxon>
        <taxon>Streptophyta</taxon>
        <taxon>Embryophyta</taxon>
        <taxon>Tracheophyta</taxon>
        <taxon>Spermatophyta</taxon>
        <taxon>Magnoliopsida</taxon>
        <taxon>eudicotyledons</taxon>
        <taxon>Gunneridae</taxon>
        <taxon>Pentapetalae</taxon>
        <taxon>asterids</taxon>
        <taxon>lamiids</taxon>
        <taxon>Solanales</taxon>
        <taxon>Solanaceae</taxon>
        <taxon>Solanoideae</taxon>
        <taxon>Solaneae</taxon>
        <taxon>Solanum</taxon>
    </lineage>
</organism>
<accession>A0A0V0H2P8</accession>
<name>A0A0V0H2P8_SOLCH</name>